<evidence type="ECO:0000256" key="6">
    <source>
        <dbReference type="PIRSR" id="PIRSR613273-3"/>
    </source>
</evidence>
<protein>
    <recommendedName>
        <fullName evidence="8">PLAC domain-containing protein</fullName>
    </recommendedName>
</protein>
<comment type="subcellular location">
    <subcellularLocation>
        <location evidence="1">Secreted</location>
    </subcellularLocation>
</comment>
<dbReference type="Pfam" id="PF05986">
    <property type="entry name" value="ADAMTS_spacer1"/>
    <property type="match status" value="1"/>
</dbReference>
<evidence type="ECO:0000313" key="10">
    <source>
        <dbReference type="Proteomes" id="UP001153712"/>
    </source>
</evidence>
<organism evidence="9 10">
    <name type="scientific">Phyllotreta striolata</name>
    <name type="common">Striped flea beetle</name>
    <name type="synonym">Crioceris striolata</name>
    <dbReference type="NCBI Taxonomy" id="444603"/>
    <lineage>
        <taxon>Eukaryota</taxon>
        <taxon>Metazoa</taxon>
        <taxon>Ecdysozoa</taxon>
        <taxon>Arthropoda</taxon>
        <taxon>Hexapoda</taxon>
        <taxon>Insecta</taxon>
        <taxon>Pterygota</taxon>
        <taxon>Neoptera</taxon>
        <taxon>Endopterygota</taxon>
        <taxon>Coleoptera</taxon>
        <taxon>Polyphaga</taxon>
        <taxon>Cucujiformia</taxon>
        <taxon>Chrysomeloidea</taxon>
        <taxon>Chrysomelidae</taxon>
        <taxon>Galerucinae</taxon>
        <taxon>Alticini</taxon>
        <taxon>Phyllotreta</taxon>
    </lineage>
</organism>
<dbReference type="InterPro" id="IPR013273">
    <property type="entry name" value="ADAMTS/ADAMTS-like"/>
</dbReference>
<feature type="disulfide bond" evidence="6">
    <location>
        <begin position="54"/>
        <end position="103"/>
    </location>
</feature>
<dbReference type="GO" id="GO:0030198">
    <property type="term" value="P:extracellular matrix organization"/>
    <property type="evidence" value="ECO:0007669"/>
    <property type="project" value="InterPro"/>
</dbReference>
<dbReference type="InterPro" id="IPR010294">
    <property type="entry name" value="ADAMTS_spacer1"/>
</dbReference>
<dbReference type="GO" id="GO:0005576">
    <property type="term" value="C:extracellular region"/>
    <property type="evidence" value="ECO:0007669"/>
    <property type="project" value="UniProtKB-SubCell"/>
</dbReference>
<evidence type="ECO:0000313" key="9">
    <source>
        <dbReference type="EMBL" id="CAG9860808.1"/>
    </source>
</evidence>
<accession>A0A9N9XQU7</accession>
<dbReference type="Pfam" id="PF19236">
    <property type="entry name" value="ADAMTS_CR_3"/>
    <property type="match status" value="1"/>
</dbReference>
<dbReference type="Pfam" id="PF19030">
    <property type="entry name" value="TSP1_ADAMTS"/>
    <property type="match status" value="5"/>
</dbReference>
<feature type="region of interest" description="Disordered" evidence="7">
    <location>
        <begin position="698"/>
        <end position="721"/>
    </location>
</feature>
<evidence type="ECO:0000256" key="3">
    <source>
        <dbReference type="ARBA" id="ARBA00022729"/>
    </source>
</evidence>
<sequence>MYMCVCSTEKLNIEKEKRSPRYPAEIQQMYKDQMQRRVPKSTGEWSDWSPWSPCSRTCGGGITQQTRHCIHRPADLRFISKQRRRRQNRLSGCVGLYKRIHLCNNHDCPSGQDFRFEQCASFNNRLFRGARYRWEPYHKAKDECALNCRAIGMNFFATLNKTVIDGTSCLYPVAHTGKAAPKGTKGICIDGYCKAVNSRGVIGSLDEQQQEECSACIKGSCRSVNGIYTRPDLPAGYSVVAQIPAGACRILVQQLKHTRNFIALKNTNGSFIVNGDWKMSNSRVFKGAGTKFVYIRQDENSLETLTSPGPLANNVDIMIVNYQSNPGIKYGYSLPISEAAPPFMKRSGKDNEPIALESKQPDLLLNTSLSQRDEARPPPVPGIRRTRLRRKHFHWKITGLTACSKSCGGGFQTYVRTCTREIGASKIPVPDRRCAHLHSPTPAPIRCNAAPCPPKPCVGTSCENPSDNELPRSQSFDQRDGLDWHAGPWSPCSVSCGTGHRTRTVTCPSGKCKPDDRPSHAEYCDMESCTLKPLAFQTGSSTSTRAFSPWLTTEWSQCSEACGTGIQTRSALCGYKDKQACSVESKPELSRACSSDKHCDGQWFTGPWSSCSDTCEGTAKQKREVFCVIKIRGMPHVANDITCPGHLKPAEEQACEGVCPARWFIGDWRQCEGACPNSVQRRELRCLDQYGREIEGGCPEDETPAGKRSCPCESDSRGEYKPVQDQPVDRYCVDKIHKCRVAVQARLCHYPYYVTHCCESCRRALEQE</sequence>
<proteinExistence type="predicted"/>
<dbReference type="InterPro" id="IPR000884">
    <property type="entry name" value="TSP1_rpt"/>
</dbReference>
<dbReference type="SMART" id="SM00209">
    <property type="entry name" value="TSP1"/>
    <property type="match status" value="5"/>
</dbReference>
<feature type="disulfide bond" evidence="6">
    <location>
        <begin position="58"/>
        <end position="108"/>
    </location>
</feature>
<evidence type="ECO:0000256" key="5">
    <source>
        <dbReference type="ARBA" id="ARBA00023157"/>
    </source>
</evidence>
<dbReference type="InterPro" id="IPR045371">
    <property type="entry name" value="ADAMTS_CR_3"/>
</dbReference>
<dbReference type="PANTHER" id="PTHR13723:SF316">
    <property type="entry name" value="LONELY HEART, ISOFORM A"/>
    <property type="match status" value="1"/>
</dbReference>
<keyword evidence="2" id="KW-0964">Secreted</keyword>
<dbReference type="Pfam" id="PF08686">
    <property type="entry name" value="PLAC"/>
    <property type="match status" value="1"/>
</dbReference>
<evidence type="ECO:0000256" key="7">
    <source>
        <dbReference type="SAM" id="MobiDB-lite"/>
    </source>
</evidence>
<dbReference type="GO" id="GO:0004222">
    <property type="term" value="F:metalloendopeptidase activity"/>
    <property type="evidence" value="ECO:0007669"/>
    <property type="project" value="TreeGrafter"/>
</dbReference>
<dbReference type="Gene3D" id="2.20.100.10">
    <property type="entry name" value="Thrombospondin type-1 (TSP1) repeat"/>
    <property type="match status" value="5"/>
</dbReference>
<dbReference type="InterPro" id="IPR036383">
    <property type="entry name" value="TSP1_rpt_sf"/>
</dbReference>
<dbReference type="PRINTS" id="PR01857">
    <property type="entry name" value="ADAMTSFAMILY"/>
</dbReference>
<name>A0A9N9XQU7_PHYSR</name>
<dbReference type="InterPro" id="IPR010909">
    <property type="entry name" value="PLAC"/>
</dbReference>
<feature type="domain" description="PLAC" evidence="8">
    <location>
        <begin position="728"/>
        <end position="765"/>
    </location>
</feature>
<dbReference type="InterPro" id="IPR050439">
    <property type="entry name" value="ADAMTS_ADAMTS-like"/>
</dbReference>
<dbReference type="SUPFAM" id="SSF82895">
    <property type="entry name" value="TSP-1 type 1 repeat"/>
    <property type="match status" value="5"/>
</dbReference>
<dbReference type="GO" id="GO:0031012">
    <property type="term" value="C:extracellular matrix"/>
    <property type="evidence" value="ECO:0007669"/>
    <property type="project" value="TreeGrafter"/>
</dbReference>
<dbReference type="Pfam" id="PF00090">
    <property type="entry name" value="TSP_1"/>
    <property type="match status" value="1"/>
</dbReference>
<reference evidence="9" key="1">
    <citation type="submission" date="2022-01" db="EMBL/GenBank/DDBJ databases">
        <authorList>
            <person name="King R."/>
        </authorList>
    </citation>
    <scope>NUCLEOTIDE SEQUENCE</scope>
</reference>
<dbReference type="PROSITE" id="PS50092">
    <property type="entry name" value="TSP1"/>
    <property type="match status" value="5"/>
</dbReference>
<dbReference type="PROSITE" id="PS50900">
    <property type="entry name" value="PLAC"/>
    <property type="match status" value="1"/>
</dbReference>
<gene>
    <name evidence="9" type="ORF">PHYEVI_LOCUS7157</name>
</gene>
<keyword evidence="3" id="KW-0732">Signal</keyword>
<keyword evidence="4" id="KW-0677">Repeat</keyword>
<dbReference type="AlphaFoldDB" id="A0A9N9XQU7"/>
<dbReference type="EMBL" id="OU900096">
    <property type="protein sequence ID" value="CAG9860808.1"/>
    <property type="molecule type" value="Genomic_DNA"/>
</dbReference>
<dbReference type="GO" id="GO:0006508">
    <property type="term" value="P:proteolysis"/>
    <property type="evidence" value="ECO:0007669"/>
    <property type="project" value="TreeGrafter"/>
</dbReference>
<dbReference type="Gene3D" id="2.60.120.830">
    <property type="match status" value="1"/>
</dbReference>
<dbReference type="OrthoDB" id="5781878at2759"/>
<dbReference type="Proteomes" id="UP001153712">
    <property type="component" value="Chromosome 3"/>
</dbReference>
<dbReference type="PANTHER" id="PTHR13723">
    <property type="entry name" value="ADAMTS A DISINTEGRIN AND METALLOPROTEASE WITH THROMBOSPONDIN MOTIFS PROTEASE"/>
    <property type="match status" value="1"/>
</dbReference>
<evidence type="ECO:0000256" key="1">
    <source>
        <dbReference type="ARBA" id="ARBA00004613"/>
    </source>
</evidence>
<keyword evidence="5 6" id="KW-1015">Disulfide bond</keyword>
<evidence type="ECO:0000259" key="8">
    <source>
        <dbReference type="PROSITE" id="PS50900"/>
    </source>
</evidence>
<evidence type="ECO:0000256" key="4">
    <source>
        <dbReference type="ARBA" id="ARBA00022737"/>
    </source>
</evidence>
<feature type="disulfide bond" evidence="6">
    <location>
        <begin position="69"/>
        <end position="93"/>
    </location>
</feature>
<keyword evidence="10" id="KW-1185">Reference proteome</keyword>
<evidence type="ECO:0000256" key="2">
    <source>
        <dbReference type="ARBA" id="ARBA00022525"/>
    </source>
</evidence>